<feature type="transmembrane region" description="Helical" evidence="2">
    <location>
        <begin position="101"/>
        <end position="124"/>
    </location>
</feature>
<evidence type="ECO:0000313" key="4">
    <source>
        <dbReference type="EMBL" id="PXY31546.1"/>
    </source>
</evidence>
<keyword evidence="2" id="KW-0472">Membrane</keyword>
<evidence type="ECO:0000259" key="3">
    <source>
        <dbReference type="Pfam" id="PF04892"/>
    </source>
</evidence>
<feature type="transmembrane region" description="Helical" evidence="2">
    <location>
        <begin position="170"/>
        <end position="190"/>
    </location>
</feature>
<dbReference type="AlphaFoldDB" id="A0A2V4B8R4"/>
<dbReference type="PANTHER" id="PTHR36834:SF1">
    <property type="entry name" value="INTEGRAL MEMBRANE PROTEIN"/>
    <property type="match status" value="1"/>
</dbReference>
<gene>
    <name evidence="4" type="ORF">BAY60_04010</name>
</gene>
<proteinExistence type="predicted"/>
<feature type="compositionally biased region" description="Low complexity" evidence="1">
    <location>
        <begin position="219"/>
        <end position="230"/>
    </location>
</feature>
<feature type="transmembrane region" description="Helical" evidence="2">
    <location>
        <begin position="12"/>
        <end position="31"/>
    </location>
</feature>
<keyword evidence="2" id="KW-1133">Transmembrane helix</keyword>
<dbReference type="Proteomes" id="UP000249915">
    <property type="component" value="Unassembled WGS sequence"/>
</dbReference>
<dbReference type="PANTHER" id="PTHR36834">
    <property type="entry name" value="MEMBRANE PROTEIN-RELATED"/>
    <property type="match status" value="1"/>
</dbReference>
<reference evidence="4 5" key="1">
    <citation type="submission" date="2016-07" db="EMBL/GenBank/DDBJ databases">
        <title>Draft genome sequence of Prauserella muralis DSM 45305, isolated from a mould-covered wall in an indoor environment.</title>
        <authorList>
            <person name="Ruckert C."/>
            <person name="Albersmeier A."/>
            <person name="Jiang C.-L."/>
            <person name="Jiang Y."/>
            <person name="Kalinowski J."/>
            <person name="Schneider O."/>
            <person name="Winkler A."/>
            <person name="Zotchev S.B."/>
        </authorList>
    </citation>
    <scope>NUCLEOTIDE SEQUENCE [LARGE SCALE GENOMIC DNA]</scope>
    <source>
        <strain evidence="4 5">DSM 45305</strain>
    </source>
</reference>
<feature type="region of interest" description="Disordered" evidence="1">
    <location>
        <begin position="219"/>
        <end position="243"/>
    </location>
</feature>
<dbReference type="OrthoDB" id="4822551at2"/>
<dbReference type="Pfam" id="PF04892">
    <property type="entry name" value="VanZ"/>
    <property type="match status" value="1"/>
</dbReference>
<feature type="domain" description="VanZ-like" evidence="3">
    <location>
        <begin position="50"/>
        <end position="187"/>
    </location>
</feature>
<evidence type="ECO:0000313" key="5">
    <source>
        <dbReference type="Proteomes" id="UP000249915"/>
    </source>
</evidence>
<evidence type="ECO:0000256" key="2">
    <source>
        <dbReference type="SAM" id="Phobius"/>
    </source>
</evidence>
<protein>
    <submittedName>
        <fullName evidence="4">Antibiotic resistance protein VanZ</fullName>
    </submittedName>
</protein>
<dbReference type="InterPro" id="IPR006976">
    <property type="entry name" value="VanZ-like"/>
</dbReference>
<sequence>MTTAQQTALVYGLLGFCVVWGIVLVPQLISHYARFGRVLGRRVAATAAVTLYGCLAVAVVLLPLPGPGTNRLSQTVQLVPLQWVSDVGTELARHGEPSSHALFTLAFQQVAMNVLLFVPLGLFARLLWRRGLAGTVLLGFGASLAIEITQVTANFGTAPFVYRIFDVDDLLNNTAGALLGWVVAALFVALRRASAVAAAPAEPATVPVPVGRPRPAVPAGPAFAGRPVAPHAGLRAGPSARQR</sequence>
<comment type="caution">
    <text evidence="4">The sequence shown here is derived from an EMBL/GenBank/DDBJ whole genome shotgun (WGS) entry which is preliminary data.</text>
</comment>
<feature type="transmembrane region" description="Helical" evidence="2">
    <location>
        <begin position="43"/>
        <end position="64"/>
    </location>
</feature>
<organism evidence="4 5">
    <name type="scientific">Prauserella muralis</name>
    <dbReference type="NCBI Taxonomy" id="588067"/>
    <lineage>
        <taxon>Bacteria</taxon>
        <taxon>Bacillati</taxon>
        <taxon>Actinomycetota</taxon>
        <taxon>Actinomycetes</taxon>
        <taxon>Pseudonocardiales</taxon>
        <taxon>Pseudonocardiaceae</taxon>
        <taxon>Prauserella</taxon>
    </lineage>
</organism>
<evidence type="ECO:0000256" key="1">
    <source>
        <dbReference type="SAM" id="MobiDB-lite"/>
    </source>
</evidence>
<dbReference type="InterPro" id="IPR053150">
    <property type="entry name" value="Teicoplanin_resist-assoc"/>
</dbReference>
<keyword evidence="2" id="KW-0812">Transmembrane</keyword>
<accession>A0A2V4B8R4</accession>
<keyword evidence="5" id="KW-1185">Reference proteome</keyword>
<dbReference type="RefSeq" id="WP_112279578.1">
    <property type="nucleotide sequence ID" value="NZ_MASW01000001.1"/>
</dbReference>
<name>A0A2V4B8R4_9PSEU</name>
<dbReference type="EMBL" id="MASW01000001">
    <property type="protein sequence ID" value="PXY31546.1"/>
    <property type="molecule type" value="Genomic_DNA"/>
</dbReference>
<feature type="transmembrane region" description="Helical" evidence="2">
    <location>
        <begin position="131"/>
        <end position="150"/>
    </location>
</feature>